<evidence type="ECO:0000313" key="2">
    <source>
        <dbReference type="Proteomes" id="UP000555546"/>
    </source>
</evidence>
<protein>
    <submittedName>
        <fullName evidence="1">Defect-in-organelle-trafficking protein DotD</fullName>
    </submittedName>
</protein>
<dbReference type="InterPro" id="IPR031817">
    <property type="entry name" value="DotD"/>
</dbReference>
<comment type="caution">
    <text evidence="1">The sequence shown here is derived from an EMBL/GenBank/DDBJ whole genome shotgun (WGS) entry which is preliminary data.</text>
</comment>
<dbReference type="Gene3D" id="3.55.50.60">
    <property type="entry name" value="DotD protein"/>
    <property type="match status" value="1"/>
</dbReference>
<evidence type="ECO:0000313" key="1">
    <source>
        <dbReference type="EMBL" id="MBB5704148.1"/>
    </source>
</evidence>
<proteinExistence type="predicted"/>
<keyword evidence="2" id="KW-1185">Reference proteome</keyword>
<reference evidence="1 2" key="1">
    <citation type="submission" date="2020-08" db="EMBL/GenBank/DDBJ databases">
        <title>Genomic Encyclopedia of Type Strains, Phase IV (KMG-IV): sequencing the most valuable type-strain genomes for metagenomic binning, comparative biology and taxonomic classification.</title>
        <authorList>
            <person name="Goeker M."/>
        </authorList>
    </citation>
    <scope>NUCLEOTIDE SEQUENCE [LARGE SCALE GENOMIC DNA]</scope>
    <source>
        <strain evidence="1 2">DSM 26944</strain>
    </source>
</reference>
<dbReference type="Pfam" id="PF16816">
    <property type="entry name" value="DotD"/>
    <property type="match status" value="1"/>
</dbReference>
<dbReference type="RefSeq" id="WP_100560301.1">
    <property type="nucleotide sequence ID" value="NZ_JACIJG010000024.1"/>
</dbReference>
<gene>
    <name evidence="1" type="ORF">FHS76_004064</name>
</gene>
<name>A0A7W9B0T4_9HYPH</name>
<dbReference type="InterPro" id="IPR038140">
    <property type="entry name" value="DotD_sf"/>
</dbReference>
<organism evidence="1 2">
    <name type="scientific">Brucella daejeonensis</name>
    <dbReference type="NCBI Taxonomy" id="659015"/>
    <lineage>
        <taxon>Bacteria</taxon>
        <taxon>Pseudomonadati</taxon>
        <taxon>Pseudomonadota</taxon>
        <taxon>Alphaproteobacteria</taxon>
        <taxon>Hyphomicrobiales</taxon>
        <taxon>Brucellaceae</taxon>
        <taxon>Brucella/Ochrobactrum group</taxon>
        <taxon>Brucella</taxon>
    </lineage>
</organism>
<dbReference type="AlphaFoldDB" id="A0A7W9B0T4"/>
<dbReference type="Proteomes" id="UP000555546">
    <property type="component" value="Unassembled WGS sequence"/>
</dbReference>
<dbReference type="PROSITE" id="PS51257">
    <property type="entry name" value="PROKAR_LIPOPROTEIN"/>
    <property type="match status" value="1"/>
</dbReference>
<dbReference type="GeneID" id="301932001"/>
<dbReference type="EMBL" id="JACIJG010000024">
    <property type="protein sequence ID" value="MBB5704148.1"/>
    <property type="molecule type" value="Genomic_DNA"/>
</dbReference>
<sequence length="167" mass="18652">MRNSVIVALAFLLGACANKKENFDTLSVRKYLDSSLATVNEEKRYASLYPRALEPHASNTVRLHPETAGQELLQPVHARWNGTLDDITRKAARMAGYSVRANGERSGSPILVSVHWADMTLLGLLREAFGQGKGRAWLEIDQFARVMTIHYARPEKSPVPHLDDTKL</sequence>
<accession>A0A7W9B0T4</accession>